<dbReference type="Pfam" id="PF01636">
    <property type="entry name" value="APH"/>
    <property type="match status" value="1"/>
</dbReference>
<dbReference type="InterPro" id="IPR032882">
    <property type="entry name" value="SrkA/RdoA"/>
</dbReference>
<dbReference type="SUPFAM" id="SSF56112">
    <property type="entry name" value="Protein kinase-like (PK-like)"/>
    <property type="match status" value="1"/>
</dbReference>
<feature type="binding site" evidence="11">
    <location>
        <position position="211"/>
    </location>
    <ligand>
        <name>Mg(2+)</name>
        <dbReference type="ChEBI" id="CHEBI:18420"/>
    </ligand>
</feature>
<evidence type="ECO:0000256" key="7">
    <source>
        <dbReference type="ARBA" id="ARBA00022777"/>
    </source>
</evidence>
<dbReference type="OrthoDB" id="5392197at2"/>
<dbReference type="PANTHER" id="PTHR39573:SF1">
    <property type="entry name" value="STRESS RESPONSE KINASE A"/>
    <property type="match status" value="1"/>
</dbReference>
<evidence type="ECO:0000256" key="1">
    <source>
        <dbReference type="ARBA" id="ARBA00022490"/>
    </source>
</evidence>
<evidence type="ECO:0000256" key="10">
    <source>
        <dbReference type="ARBA" id="ARBA00023016"/>
    </source>
</evidence>
<keyword evidence="14" id="KW-1185">Reference proteome</keyword>
<dbReference type="Gene3D" id="3.30.200.70">
    <property type="match status" value="1"/>
</dbReference>
<dbReference type="eggNOG" id="COG2334">
    <property type="taxonomic scope" value="Bacteria"/>
</dbReference>
<evidence type="ECO:0000313" key="13">
    <source>
        <dbReference type="EMBL" id="SFN90602.1"/>
    </source>
</evidence>
<evidence type="ECO:0000256" key="9">
    <source>
        <dbReference type="ARBA" id="ARBA00022842"/>
    </source>
</evidence>
<dbReference type="GO" id="GO:0004674">
    <property type="term" value="F:protein serine/threonine kinase activity"/>
    <property type="evidence" value="ECO:0007669"/>
    <property type="project" value="UniProtKB-UniRule"/>
</dbReference>
<dbReference type="GO" id="GO:0000287">
    <property type="term" value="F:magnesium ion binding"/>
    <property type="evidence" value="ECO:0007669"/>
    <property type="project" value="UniProtKB-UniRule"/>
</dbReference>
<dbReference type="RefSeq" id="WP_074797236.1">
    <property type="nucleotide sequence ID" value="NZ_FOVJ01000004.1"/>
</dbReference>
<evidence type="ECO:0000256" key="5">
    <source>
        <dbReference type="ARBA" id="ARBA00022723"/>
    </source>
</evidence>
<keyword evidence="2 11" id="KW-0723">Serine/threonine-protein kinase</keyword>
<gene>
    <name evidence="11" type="primary">srkA</name>
    <name evidence="13" type="ORF">SAMN05216386_2147</name>
</gene>
<feature type="domain" description="Aminoglycoside phosphotransferase" evidence="12">
    <location>
        <begin position="38"/>
        <end position="269"/>
    </location>
</feature>
<evidence type="ECO:0000256" key="6">
    <source>
        <dbReference type="ARBA" id="ARBA00022741"/>
    </source>
</evidence>
<keyword evidence="1 11" id="KW-0963">Cytoplasm</keyword>
<feature type="site" description="ATP" evidence="11">
    <location>
        <position position="39"/>
    </location>
</feature>
<comment type="function">
    <text evidence="11">A protein kinase that phosphorylates Ser and Thr residues. Probably acts to suppress the effects of stress linked to accumulation of reactive oxygen species. Probably involved in the extracytoplasmic stress response.</text>
</comment>
<accession>A0A1I5CUI4</accession>
<proteinExistence type="inferred from homology"/>
<name>A0A1I5CUI4_9PROT</name>
<dbReference type="InterPro" id="IPR011009">
    <property type="entry name" value="Kinase-like_dom_sf"/>
</dbReference>
<dbReference type="GO" id="GO:0005737">
    <property type="term" value="C:cytoplasm"/>
    <property type="evidence" value="ECO:0007669"/>
    <property type="project" value="UniProtKB-SubCell"/>
</dbReference>
<comment type="subunit">
    <text evidence="11">Monomer.</text>
</comment>
<keyword evidence="5 11" id="KW-0479">Metal-binding</keyword>
<protein>
    <recommendedName>
        <fullName evidence="11">Stress response kinase A</fullName>
        <ecNumber evidence="11">2.7.11.1</ecNumber>
    </recommendedName>
    <alternativeName>
        <fullName evidence="11">Serine/threonine-protein kinase SrkA</fullName>
    </alternativeName>
</protein>
<organism evidence="13 14">
    <name type="scientific">Nitrosospira briensis</name>
    <dbReference type="NCBI Taxonomy" id="35799"/>
    <lineage>
        <taxon>Bacteria</taxon>
        <taxon>Pseudomonadati</taxon>
        <taxon>Pseudomonadota</taxon>
        <taxon>Betaproteobacteria</taxon>
        <taxon>Nitrosomonadales</taxon>
        <taxon>Nitrosomonadaceae</taxon>
        <taxon>Nitrosospira</taxon>
    </lineage>
</organism>
<evidence type="ECO:0000256" key="4">
    <source>
        <dbReference type="ARBA" id="ARBA00022679"/>
    </source>
</evidence>
<comment type="catalytic activity">
    <reaction evidence="11">
        <text>L-seryl-[protein] + ATP = O-phospho-L-seryl-[protein] + ADP + H(+)</text>
        <dbReference type="Rhea" id="RHEA:17989"/>
        <dbReference type="Rhea" id="RHEA-COMP:9863"/>
        <dbReference type="Rhea" id="RHEA-COMP:11604"/>
        <dbReference type="ChEBI" id="CHEBI:15378"/>
        <dbReference type="ChEBI" id="CHEBI:29999"/>
        <dbReference type="ChEBI" id="CHEBI:30616"/>
        <dbReference type="ChEBI" id="CHEBI:83421"/>
        <dbReference type="ChEBI" id="CHEBI:456216"/>
        <dbReference type="EC" id="2.7.11.1"/>
    </reaction>
</comment>
<evidence type="ECO:0000313" key="14">
    <source>
        <dbReference type="Proteomes" id="UP000183107"/>
    </source>
</evidence>
<evidence type="ECO:0000256" key="11">
    <source>
        <dbReference type="HAMAP-Rule" id="MF_01497"/>
    </source>
</evidence>
<comment type="catalytic activity">
    <reaction evidence="11">
        <text>L-threonyl-[protein] + ATP = O-phospho-L-threonyl-[protein] + ADP + H(+)</text>
        <dbReference type="Rhea" id="RHEA:46608"/>
        <dbReference type="Rhea" id="RHEA-COMP:11060"/>
        <dbReference type="Rhea" id="RHEA-COMP:11605"/>
        <dbReference type="ChEBI" id="CHEBI:15378"/>
        <dbReference type="ChEBI" id="CHEBI:30013"/>
        <dbReference type="ChEBI" id="CHEBI:30616"/>
        <dbReference type="ChEBI" id="CHEBI:61977"/>
        <dbReference type="ChEBI" id="CHEBI:456216"/>
        <dbReference type="EC" id="2.7.11.1"/>
    </reaction>
</comment>
<dbReference type="PANTHER" id="PTHR39573">
    <property type="entry name" value="STRESS RESPONSE KINASE A"/>
    <property type="match status" value="1"/>
</dbReference>
<dbReference type="GO" id="GO:0106310">
    <property type="term" value="F:protein serine kinase activity"/>
    <property type="evidence" value="ECO:0007669"/>
    <property type="project" value="RHEA"/>
</dbReference>
<keyword evidence="3 11" id="KW-0597">Phosphoprotein</keyword>
<keyword evidence="10 11" id="KW-0346">Stress response</keyword>
<keyword evidence="4 11" id="KW-0808">Transferase</keyword>
<dbReference type="GO" id="GO:0005524">
    <property type="term" value="F:ATP binding"/>
    <property type="evidence" value="ECO:0007669"/>
    <property type="project" value="UniProtKB-UniRule"/>
</dbReference>
<evidence type="ECO:0000259" key="12">
    <source>
        <dbReference type="Pfam" id="PF01636"/>
    </source>
</evidence>
<dbReference type="AlphaFoldDB" id="A0A1I5CUI4"/>
<dbReference type="InterPro" id="IPR002575">
    <property type="entry name" value="Aminoglycoside_PTrfase"/>
</dbReference>
<keyword evidence="8 11" id="KW-0067">ATP-binding</keyword>
<reference evidence="14" key="1">
    <citation type="submission" date="2016-10" db="EMBL/GenBank/DDBJ databases">
        <authorList>
            <person name="Varghese N."/>
        </authorList>
    </citation>
    <scope>NUCLEOTIDE SEQUENCE [LARGE SCALE GENOMIC DNA]</scope>
    <source>
        <strain evidence="14">Nsp8</strain>
    </source>
</reference>
<dbReference type="HAMAP" id="MF_01497">
    <property type="entry name" value="SrkA_kinase"/>
    <property type="match status" value="1"/>
</dbReference>
<dbReference type="NCBIfam" id="NF008738">
    <property type="entry name" value="PRK11768.1"/>
    <property type="match status" value="1"/>
</dbReference>
<dbReference type="STRING" id="1266925.GCA_000619905_02317"/>
<sequence length="331" mass="37983">MKTSSAARQDFSTLPPDRVLNALESVGFRSDGRLLALNSYENRVYQVGLEEGAPLVAKFYRPARWTDAAILEEHAFVQELAEREIPVVPALVLDGKTLHAFEGFRFAVFPKHGGRAPELEDRHTLEWMGRFLGRIHAIGALKPFRERPLLDIASFGEQPRDYLLAHEFIPADLIAAYRSAVNQALDGVRHCFERAGEVHALRLHGDCHAGNVLWTDDGPHFVDFDDSRMGPAVQDLWMLLSGDRSDMVRQLADVLAGYEDFCDFDERELHLIEALRTLRLIHYAAWLAQRWDDPAFKQAFPWFNTQRYWQDRVLELREQIALMDEPPLWHA</sequence>
<dbReference type="Gene3D" id="1.10.510.10">
    <property type="entry name" value="Transferase(Phosphotransferase) domain 1"/>
    <property type="match status" value="1"/>
</dbReference>
<comment type="similarity">
    <text evidence="11">Belongs to the SrkA/RdoA protein kinase family.</text>
</comment>
<feature type="binding site" evidence="11">
    <location>
        <position position="223"/>
    </location>
    <ligand>
        <name>Mg(2+)</name>
        <dbReference type="ChEBI" id="CHEBI:18420"/>
    </ligand>
</feature>
<dbReference type="EC" id="2.7.11.1" evidence="11"/>
<feature type="active site" evidence="11">
    <location>
        <position position="223"/>
    </location>
</feature>
<dbReference type="EMBL" id="FOVJ01000004">
    <property type="protein sequence ID" value="SFN90602.1"/>
    <property type="molecule type" value="Genomic_DNA"/>
</dbReference>
<evidence type="ECO:0000256" key="8">
    <source>
        <dbReference type="ARBA" id="ARBA00022840"/>
    </source>
</evidence>
<evidence type="ECO:0000256" key="3">
    <source>
        <dbReference type="ARBA" id="ARBA00022553"/>
    </source>
</evidence>
<keyword evidence="9 11" id="KW-0460">Magnesium</keyword>
<keyword evidence="6 11" id="KW-0547">Nucleotide-binding</keyword>
<dbReference type="Gene3D" id="1.20.1270.170">
    <property type="match status" value="1"/>
</dbReference>
<comment type="cofactor">
    <cofactor evidence="11">
        <name>Mg(2+)</name>
        <dbReference type="ChEBI" id="CHEBI:18420"/>
    </cofactor>
</comment>
<comment type="subcellular location">
    <subcellularLocation>
        <location evidence="11">Cytoplasm</location>
    </subcellularLocation>
</comment>
<keyword evidence="7 11" id="KW-0418">Kinase</keyword>
<evidence type="ECO:0000256" key="2">
    <source>
        <dbReference type="ARBA" id="ARBA00022527"/>
    </source>
</evidence>
<dbReference type="Proteomes" id="UP000183107">
    <property type="component" value="Unassembled WGS sequence"/>
</dbReference>
<feature type="active site" description="Proton acceptor" evidence="11">
    <location>
        <position position="206"/>
    </location>
</feature>